<organism evidence="5 6">
    <name type="scientific">Porphyra umbilicalis</name>
    <name type="common">Purple laver</name>
    <name type="synonym">Red alga</name>
    <dbReference type="NCBI Taxonomy" id="2786"/>
    <lineage>
        <taxon>Eukaryota</taxon>
        <taxon>Rhodophyta</taxon>
        <taxon>Bangiophyceae</taxon>
        <taxon>Bangiales</taxon>
        <taxon>Bangiaceae</taxon>
        <taxon>Porphyra</taxon>
    </lineage>
</organism>
<feature type="domain" description="CCT" evidence="4">
    <location>
        <begin position="363"/>
        <end position="405"/>
    </location>
</feature>
<feature type="compositionally biased region" description="Basic and acidic residues" evidence="3">
    <location>
        <begin position="250"/>
        <end position="263"/>
    </location>
</feature>
<dbReference type="GO" id="GO:0005634">
    <property type="term" value="C:nucleus"/>
    <property type="evidence" value="ECO:0007669"/>
    <property type="project" value="UniProtKB-SubCell"/>
</dbReference>
<sequence>MSQSVAQRARPGDARPSGSAANVSGGHRLGGIGAVSPPPRRPAAVTTGVAPTGGRPPRRRRPREQLAGASRRVGGGSAHQTAKRGGGGFHPLPTPELLRWDAPVTLALLLGDAQPPLIAAIAAQRPPGLPPSAPLPPTPAASTGDCGRVGWRVAAAAVGRGAAAASTRLPSVDELARGGTSTLPRRMDDVVEVVDTSDEEEVDDDSWDSDNLDALVAAPPEDAEAPLPVGRRERAWPGMAAAMVASLGARGDEPPWRPHRDRPPTAPRRLPAGRPHTASPRRGGSASGTRRRGPDRTCRPLLTSPVPISPISPDGADGDGQLTQPRGRAPVAPGSAAAATAAATAGSGPPGRTSAAAAATAARAAAIARFREKKRRGDFSSTTRYVRRAVESTRRARLGGRFVSRDEYERRTGAAQGSQGGEEEEG</sequence>
<dbReference type="InterPro" id="IPR010402">
    <property type="entry name" value="CCT_domain"/>
</dbReference>
<name>A0A1X6PHF1_PORUM</name>
<protein>
    <recommendedName>
        <fullName evidence="4">CCT domain-containing protein</fullName>
    </recommendedName>
</protein>
<gene>
    <name evidence="5" type="ORF">BU14_0060s0048</name>
</gene>
<feature type="compositionally biased region" description="Low complexity" evidence="3">
    <location>
        <begin position="325"/>
        <end position="357"/>
    </location>
</feature>
<dbReference type="AlphaFoldDB" id="A0A1X6PHF1"/>
<feature type="compositionally biased region" description="Basic and acidic residues" evidence="3">
    <location>
        <begin position="403"/>
        <end position="412"/>
    </location>
</feature>
<evidence type="ECO:0000259" key="4">
    <source>
        <dbReference type="PROSITE" id="PS51017"/>
    </source>
</evidence>
<feature type="compositionally biased region" description="Low complexity" evidence="3">
    <location>
        <begin position="277"/>
        <end position="288"/>
    </location>
</feature>
<feature type="region of interest" description="Disordered" evidence="3">
    <location>
        <begin position="403"/>
        <end position="426"/>
    </location>
</feature>
<proteinExistence type="predicted"/>
<dbReference type="Proteomes" id="UP000218209">
    <property type="component" value="Unassembled WGS sequence"/>
</dbReference>
<comment type="subcellular location">
    <subcellularLocation>
        <location evidence="1">Nucleus</location>
    </subcellularLocation>
</comment>
<keyword evidence="2" id="KW-0539">Nucleus</keyword>
<dbReference type="PROSITE" id="PS51017">
    <property type="entry name" value="CCT"/>
    <property type="match status" value="1"/>
</dbReference>
<evidence type="ECO:0000256" key="2">
    <source>
        <dbReference type="ARBA" id="ARBA00023242"/>
    </source>
</evidence>
<keyword evidence="6" id="KW-1185">Reference proteome</keyword>
<feature type="compositionally biased region" description="Low complexity" evidence="3">
    <location>
        <begin position="42"/>
        <end position="55"/>
    </location>
</feature>
<feature type="region of interest" description="Disordered" evidence="3">
    <location>
        <begin position="1"/>
        <end position="95"/>
    </location>
</feature>
<dbReference type="EMBL" id="KV918781">
    <property type="protein sequence ID" value="OSX80083.1"/>
    <property type="molecule type" value="Genomic_DNA"/>
</dbReference>
<accession>A0A1X6PHF1</accession>
<evidence type="ECO:0000313" key="5">
    <source>
        <dbReference type="EMBL" id="OSX80083.1"/>
    </source>
</evidence>
<feature type="region of interest" description="Disordered" evidence="3">
    <location>
        <begin position="248"/>
        <end position="357"/>
    </location>
</feature>
<evidence type="ECO:0000256" key="1">
    <source>
        <dbReference type="ARBA" id="ARBA00004123"/>
    </source>
</evidence>
<evidence type="ECO:0000256" key="3">
    <source>
        <dbReference type="SAM" id="MobiDB-lite"/>
    </source>
</evidence>
<reference evidence="5 6" key="1">
    <citation type="submission" date="2017-03" db="EMBL/GenBank/DDBJ databases">
        <title>WGS assembly of Porphyra umbilicalis.</title>
        <authorList>
            <person name="Brawley S.H."/>
            <person name="Blouin N.A."/>
            <person name="Ficko-Blean E."/>
            <person name="Wheeler G.L."/>
            <person name="Lohr M."/>
            <person name="Goodson H.V."/>
            <person name="Jenkins J.W."/>
            <person name="Blaby-Haas C.E."/>
            <person name="Helliwell K.E."/>
            <person name="Chan C."/>
            <person name="Marriage T."/>
            <person name="Bhattacharya D."/>
            <person name="Klein A.S."/>
            <person name="Badis Y."/>
            <person name="Brodie J."/>
            <person name="Cao Y."/>
            <person name="Collen J."/>
            <person name="Dittami S.M."/>
            <person name="Gachon C.M."/>
            <person name="Green B.R."/>
            <person name="Karpowicz S."/>
            <person name="Kim J.W."/>
            <person name="Kudahl U."/>
            <person name="Lin S."/>
            <person name="Michel G."/>
            <person name="Mittag M."/>
            <person name="Olson B.J."/>
            <person name="Pangilinan J."/>
            <person name="Peng Y."/>
            <person name="Qiu H."/>
            <person name="Shu S."/>
            <person name="Singer J.T."/>
            <person name="Smith A.G."/>
            <person name="Sprecher B.N."/>
            <person name="Wagner V."/>
            <person name="Wang W."/>
            <person name="Wang Z.-Y."/>
            <person name="Yan J."/>
            <person name="Yarish C."/>
            <person name="Zoeuner-Riek S."/>
            <person name="Zhuang Y."/>
            <person name="Zou Y."/>
            <person name="Lindquist E.A."/>
            <person name="Grimwood J."/>
            <person name="Barry K."/>
            <person name="Rokhsar D.S."/>
            <person name="Schmutz J."/>
            <person name="Stiller J.W."/>
            <person name="Grossman A.R."/>
            <person name="Prochnik S.E."/>
        </authorList>
    </citation>
    <scope>NUCLEOTIDE SEQUENCE [LARGE SCALE GENOMIC DNA]</scope>
    <source>
        <strain evidence="5">4086291</strain>
    </source>
</reference>
<evidence type="ECO:0000313" key="6">
    <source>
        <dbReference type="Proteomes" id="UP000218209"/>
    </source>
</evidence>